<feature type="compositionally biased region" description="Basic residues" evidence="4">
    <location>
        <begin position="136"/>
        <end position="150"/>
    </location>
</feature>
<dbReference type="PRINTS" id="PR00472">
    <property type="entry name" value="CASNKINASEII"/>
</dbReference>
<keyword evidence="6" id="KW-1185">Reference proteome</keyword>
<dbReference type="VEuPathDB" id="MicrosporidiaDB:DI09_77p30"/>
<protein>
    <recommendedName>
        <fullName evidence="3">Casein kinase II subunit beta</fullName>
        <shortName evidence="3">CK II beta</shortName>
    </recommendedName>
</protein>
<feature type="compositionally biased region" description="Acidic residues" evidence="4">
    <location>
        <begin position="234"/>
        <end position="249"/>
    </location>
</feature>
<dbReference type="EMBL" id="JMKJ01000587">
    <property type="protein sequence ID" value="KGG50313.1"/>
    <property type="molecule type" value="Genomic_DNA"/>
</dbReference>
<comment type="caution">
    <text evidence="5">The sequence shown here is derived from an EMBL/GenBank/DDBJ whole genome shotgun (WGS) entry which is preliminary data.</text>
</comment>
<name>A0A098VMP4_9MICR</name>
<comment type="subunit">
    <text evidence="3">Tetramer of two alpha and two beta subunits.</text>
</comment>
<dbReference type="InterPro" id="IPR035991">
    <property type="entry name" value="Casein_kinase_II_beta-like"/>
</dbReference>
<reference evidence="5 6" key="1">
    <citation type="submission" date="2014-04" db="EMBL/GenBank/DDBJ databases">
        <title>A new species of microsporidia sheds light on the evolution of extreme parasitism.</title>
        <authorList>
            <person name="Haag K.L."/>
            <person name="James T.Y."/>
            <person name="Larsson R."/>
            <person name="Schaer T.M."/>
            <person name="Refardt D."/>
            <person name="Pombert J.-F."/>
            <person name="Ebert D."/>
        </authorList>
    </citation>
    <scope>NUCLEOTIDE SEQUENCE [LARGE SCALE GENOMIC DNA]</scope>
    <source>
        <strain evidence="5 6">UGP3</strain>
        <tissue evidence="5">Spores</tissue>
    </source>
</reference>
<evidence type="ECO:0000256" key="4">
    <source>
        <dbReference type="SAM" id="MobiDB-lite"/>
    </source>
</evidence>
<gene>
    <name evidence="5" type="ORF">DI09_77p30</name>
</gene>
<dbReference type="FunFam" id="2.20.25.20:FF:000001">
    <property type="entry name" value="Casein kinase II subunit beta"/>
    <property type="match status" value="1"/>
</dbReference>
<evidence type="ECO:0000313" key="5">
    <source>
        <dbReference type="EMBL" id="KGG50313.1"/>
    </source>
</evidence>
<sequence>MFSHPQESSEDHEKSSGWSSARQRLSRLFGLRRRNKRLTATSKNKFAVSHEDVPSNKRLPCSQREISQFNMNESSSEHVLNDSSQSEADTSHRNQHRNDGRYRRHGHSRSQRHSQRHNHSLSSSDSSSESGSERKGRGRHHDSRRLKHSHFNSSPPSPSTDDEADDRTILNKRDIVSWKKWFLSRPGHSRLLLKIPDHFLADEFNFLDLITGKPHVRRLLSRIIGSTYAEADEISSEECGSDSASEAEEDAKMQAEDAKTKSEFLATPVIRDAIQLYILLHARYIQTREGLLRMAKRYSRGDFGVCPRFNCSMERLLPVGLSDLTGEARAQRYCPSCNDIYHWSSEIYWNIDGAAFGTTFPHFFFLSFPSFVRGELMEGDAELIDGCKDLQKPKMACTLPPLFLYEPKIFGFKLLPVHKREFVSHDGNSFHVAEPKYHLNIPILNCDRGRVESIGQGEGLSISNWGRSLIRIRCQSHADEYDVPLFPDRFCHQYRVANIGDIGCTGLSACDEPQCTG</sequence>
<accession>A0A098VMP4</accession>
<dbReference type="OrthoDB" id="2275560at2759"/>
<feature type="region of interest" description="Disordered" evidence="4">
    <location>
        <begin position="234"/>
        <end position="253"/>
    </location>
</feature>
<organism evidence="5 6">
    <name type="scientific">Mitosporidium daphniae</name>
    <dbReference type="NCBI Taxonomy" id="1485682"/>
    <lineage>
        <taxon>Eukaryota</taxon>
        <taxon>Fungi</taxon>
        <taxon>Fungi incertae sedis</taxon>
        <taxon>Microsporidia</taxon>
        <taxon>Mitosporidium</taxon>
    </lineage>
</organism>
<feature type="compositionally biased region" description="Polar residues" evidence="4">
    <location>
        <begin position="64"/>
        <end position="74"/>
    </location>
</feature>
<dbReference type="Gene3D" id="1.10.1820.10">
    <property type="entry name" value="protein kinase ck2 holoenzyme, chain C, domain 1"/>
    <property type="match status" value="1"/>
</dbReference>
<evidence type="ECO:0000256" key="3">
    <source>
        <dbReference type="RuleBase" id="RU361268"/>
    </source>
</evidence>
<dbReference type="PANTHER" id="PTHR11740">
    <property type="entry name" value="CASEIN KINASE II SUBUNIT BETA"/>
    <property type="match status" value="1"/>
</dbReference>
<dbReference type="InterPro" id="IPR016149">
    <property type="entry name" value="Casein_kin_II_reg-sub_N"/>
</dbReference>
<feature type="compositionally biased region" description="Basic residues" evidence="4">
    <location>
        <begin position="102"/>
        <end position="119"/>
    </location>
</feature>
<dbReference type="Pfam" id="PF01214">
    <property type="entry name" value="CK_II_beta"/>
    <property type="match status" value="1"/>
</dbReference>
<dbReference type="AlphaFoldDB" id="A0A098VMP4"/>
<dbReference type="RefSeq" id="XP_013236756.1">
    <property type="nucleotide sequence ID" value="XM_013381302.1"/>
</dbReference>
<feature type="compositionally biased region" description="Basic and acidic residues" evidence="4">
    <location>
        <begin position="89"/>
        <end position="101"/>
    </location>
</feature>
<dbReference type="SUPFAM" id="SSF57798">
    <property type="entry name" value="Casein kinase II beta subunit"/>
    <property type="match status" value="1"/>
</dbReference>
<dbReference type="Gene3D" id="2.20.25.20">
    <property type="match status" value="1"/>
</dbReference>
<evidence type="ECO:0000256" key="1">
    <source>
        <dbReference type="ARBA" id="ARBA00006941"/>
    </source>
</evidence>
<evidence type="ECO:0000313" key="6">
    <source>
        <dbReference type="Proteomes" id="UP000029725"/>
    </source>
</evidence>
<comment type="function">
    <text evidence="2 3">Regulatory subunit of casein kinase II/CK2. As part of the kinase complex regulates the basal catalytic activity of the alpha subunit a constitutively active serine/threonine-protein kinase that phosphorylates a large number of substrates containing acidic residues C-terminal to the phosphorylated serine or threonine.</text>
</comment>
<dbReference type="GO" id="GO:0019887">
    <property type="term" value="F:protein kinase regulator activity"/>
    <property type="evidence" value="ECO:0007669"/>
    <property type="project" value="InterPro"/>
</dbReference>
<dbReference type="Proteomes" id="UP000029725">
    <property type="component" value="Unassembled WGS sequence"/>
</dbReference>
<dbReference type="GO" id="GO:0005737">
    <property type="term" value="C:cytoplasm"/>
    <property type="evidence" value="ECO:0007669"/>
    <property type="project" value="TreeGrafter"/>
</dbReference>
<dbReference type="GO" id="GO:0005956">
    <property type="term" value="C:protein kinase CK2 complex"/>
    <property type="evidence" value="ECO:0007669"/>
    <property type="project" value="UniProtKB-UniRule"/>
</dbReference>
<proteinExistence type="inferred from homology"/>
<dbReference type="GeneID" id="25260797"/>
<dbReference type="PANTHER" id="PTHR11740:SF0">
    <property type="entry name" value="CASEIN KINASE II SUBUNIT BETA"/>
    <property type="match status" value="1"/>
</dbReference>
<dbReference type="HOGENOM" id="CLU_526840_0_0_1"/>
<dbReference type="SMART" id="SM01085">
    <property type="entry name" value="CK_II_beta"/>
    <property type="match status" value="1"/>
</dbReference>
<feature type="region of interest" description="Disordered" evidence="4">
    <location>
        <begin position="1"/>
        <end position="166"/>
    </location>
</feature>
<comment type="similarity">
    <text evidence="1 3">Belongs to the casein kinase 2 subunit beta family.</text>
</comment>
<dbReference type="InterPro" id="IPR000704">
    <property type="entry name" value="Casein_kinase_II_reg-sub"/>
</dbReference>
<feature type="compositionally biased region" description="Low complexity" evidence="4">
    <location>
        <begin position="120"/>
        <end position="130"/>
    </location>
</feature>
<evidence type="ECO:0000256" key="2">
    <source>
        <dbReference type="ARBA" id="ARBA00045899"/>
    </source>
</evidence>